<comment type="caution">
    <text evidence="3">The sequence shown here is derived from an EMBL/GenBank/DDBJ whole genome shotgun (WGS) entry which is preliminary data.</text>
</comment>
<accession>A0ABQ1RJ99</accession>
<dbReference type="RefSeq" id="WP_099035282.1">
    <property type="nucleotide sequence ID" value="NZ_BMGJ01000010.1"/>
</dbReference>
<feature type="signal peptide" evidence="2">
    <location>
        <begin position="1"/>
        <end position="20"/>
    </location>
</feature>
<keyword evidence="4" id="KW-1185">Reference proteome</keyword>
<name>A0ABQ1RJ99_9ALTE</name>
<organism evidence="3 4">
    <name type="scientific">Lacimicrobium alkaliphilum</name>
    <dbReference type="NCBI Taxonomy" id="1526571"/>
    <lineage>
        <taxon>Bacteria</taxon>
        <taxon>Pseudomonadati</taxon>
        <taxon>Pseudomonadota</taxon>
        <taxon>Gammaproteobacteria</taxon>
        <taxon>Alteromonadales</taxon>
        <taxon>Alteromonadaceae</taxon>
        <taxon>Lacimicrobium</taxon>
    </lineage>
</organism>
<reference evidence="4" key="1">
    <citation type="journal article" date="2019" name="Int. J. Syst. Evol. Microbiol.">
        <title>The Global Catalogue of Microorganisms (GCM) 10K type strain sequencing project: providing services to taxonomists for standard genome sequencing and annotation.</title>
        <authorList>
            <consortium name="The Broad Institute Genomics Platform"/>
            <consortium name="The Broad Institute Genome Sequencing Center for Infectious Disease"/>
            <person name="Wu L."/>
            <person name="Ma J."/>
        </authorList>
    </citation>
    <scope>NUCLEOTIDE SEQUENCE [LARGE SCALE GENOMIC DNA]</scope>
    <source>
        <strain evidence="4">CGMCC 1.12923</strain>
    </source>
</reference>
<feature type="chain" id="PRO_5045317057" evidence="2">
    <location>
        <begin position="21"/>
        <end position="179"/>
    </location>
</feature>
<keyword evidence="1" id="KW-0175">Coiled coil</keyword>
<evidence type="ECO:0000313" key="3">
    <source>
        <dbReference type="EMBL" id="GGD70010.1"/>
    </source>
</evidence>
<feature type="coiled-coil region" evidence="1">
    <location>
        <begin position="78"/>
        <end position="134"/>
    </location>
</feature>
<dbReference type="Proteomes" id="UP000614272">
    <property type="component" value="Unassembled WGS sequence"/>
</dbReference>
<keyword evidence="2" id="KW-0732">Signal</keyword>
<proteinExistence type="predicted"/>
<protein>
    <submittedName>
        <fullName evidence="3">Uncharacterized protein</fullName>
    </submittedName>
</protein>
<evidence type="ECO:0000256" key="2">
    <source>
        <dbReference type="SAM" id="SignalP"/>
    </source>
</evidence>
<sequence length="179" mass="20660">MHQLIKISALILLSATVAQAAPAKERHDEYKVRIYNHCQLVSEHKMTAQQIAVYQRLMQHEQAMHKLKNPIKAIEPQMEKLTDQIEKVSELAIQETDETIHINKKHLRQQEQIAHQIEQLVAQHQADFDALEQQGEKISAVANEFEQQMKPLTEGVEHDNIQIISPDKAPEPYRCYSSL</sequence>
<gene>
    <name evidence="3" type="ORF">GCM10011357_26300</name>
</gene>
<evidence type="ECO:0000313" key="4">
    <source>
        <dbReference type="Proteomes" id="UP000614272"/>
    </source>
</evidence>
<evidence type="ECO:0000256" key="1">
    <source>
        <dbReference type="SAM" id="Coils"/>
    </source>
</evidence>
<dbReference type="EMBL" id="BMGJ01000010">
    <property type="protein sequence ID" value="GGD70010.1"/>
    <property type="molecule type" value="Genomic_DNA"/>
</dbReference>